<dbReference type="Pfam" id="PF05437">
    <property type="entry name" value="AzlD"/>
    <property type="match status" value="1"/>
</dbReference>
<keyword evidence="3" id="KW-1185">Reference proteome</keyword>
<keyword evidence="1" id="KW-1133">Transmembrane helix</keyword>
<dbReference type="Proteomes" id="UP001198163">
    <property type="component" value="Unassembled WGS sequence"/>
</dbReference>
<feature type="transmembrane region" description="Helical" evidence="1">
    <location>
        <begin position="68"/>
        <end position="85"/>
    </location>
</feature>
<protein>
    <submittedName>
        <fullName evidence="2">AzlD domain-containing protein</fullName>
    </submittedName>
</protein>
<evidence type="ECO:0000256" key="1">
    <source>
        <dbReference type="SAM" id="Phobius"/>
    </source>
</evidence>
<evidence type="ECO:0000313" key="3">
    <source>
        <dbReference type="Proteomes" id="UP001198163"/>
    </source>
</evidence>
<name>A0AAE3EJD8_9SPIR</name>
<dbReference type="RefSeq" id="WP_230756419.1">
    <property type="nucleotide sequence ID" value="NZ_JAINWA010000003.1"/>
</dbReference>
<dbReference type="EMBL" id="JAINWA010000003">
    <property type="protein sequence ID" value="MCD1655365.1"/>
    <property type="molecule type" value="Genomic_DNA"/>
</dbReference>
<accession>A0AAE3EJD8</accession>
<proteinExistence type="predicted"/>
<keyword evidence="1" id="KW-0812">Transmembrane</keyword>
<sequence>MTPLAGTIAATVLMGLTILATRAFPFLLFSRRDPPRIIRFVEKYIPPMVMAVLVVYCLKDIRWTESPSGFREILAIALVILLHALKKNALLSIFGGTAFYMILINIWK</sequence>
<evidence type="ECO:0000313" key="2">
    <source>
        <dbReference type="EMBL" id="MCD1655365.1"/>
    </source>
</evidence>
<feature type="transmembrane region" description="Helical" evidence="1">
    <location>
        <begin position="91"/>
        <end position="107"/>
    </location>
</feature>
<comment type="caution">
    <text evidence="2">The sequence shown here is derived from an EMBL/GenBank/DDBJ whole genome shotgun (WGS) entry which is preliminary data.</text>
</comment>
<dbReference type="AlphaFoldDB" id="A0AAE3EJD8"/>
<keyword evidence="1" id="KW-0472">Membrane</keyword>
<gene>
    <name evidence="2" type="ORF">K7J14_11735</name>
</gene>
<dbReference type="InterPro" id="IPR008407">
    <property type="entry name" value="Brnchd-chn_aa_trnsp_AzlD"/>
</dbReference>
<reference evidence="2" key="1">
    <citation type="submission" date="2021-08" db="EMBL/GenBank/DDBJ databases">
        <title>Comparative analyses of Brucepasteria parasyntrophica and Teretinema zuelzerae.</title>
        <authorList>
            <person name="Song Y."/>
            <person name="Brune A."/>
        </authorList>
    </citation>
    <scope>NUCLEOTIDE SEQUENCE</scope>
    <source>
        <strain evidence="2">DSM 1903</strain>
    </source>
</reference>
<feature type="transmembrane region" description="Helical" evidence="1">
    <location>
        <begin position="44"/>
        <end position="61"/>
    </location>
</feature>
<dbReference type="PIRSF" id="PIRSF003203">
    <property type="entry name" value="AzlD"/>
    <property type="match status" value="1"/>
</dbReference>
<organism evidence="2 3">
    <name type="scientific">Teretinema zuelzerae</name>
    <dbReference type="NCBI Taxonomy" id="156"/>
    <lineage>
        <taxon>Bacteria</taxon>
        <taxon>Pseudomonadati</taxon>
        <taxon>Spirochaetota</taxon>
        <taxon>Spirochaetia</taxon>
        <taxon>Spirochaetales</taxon>
        <taxon>Treponemataceae</taxon>
        <taxon>Teretinema</taxon>
    </lineage>
</organism>